<keyword evidence="3" id="KW-0808">Transferase</keyword>
<name>E1QEP5_DESB2</name>
<dbReference type="SUPFAM" id="SSF53383">
    <property type="entry name" value="PLP-dependent transferases"/>
    <property type="match status" value="1"/>
</dbReference>
<dbReference type="Gene3D" id="3.90.1150.10">
    <property type="entry name" value="Aspartate Aminotransferase, domain 1"/>
    <property type="match status" value="1"/>
</dbReference>
<keyword evidence="3" id="KW-0032">Aminotransferase</keyword>
<accession>E1QEP5</accession>
<proteinExistence type="inferred from homology"/>
<dbReference type="Proteomes" id="UP000009047">
    <property type="component" value="Chromosome"/>
</dbReference>
<dbReference type="Pfam" id="PF01041">
    <property type="entry name" value="DegT_DnrJ_EryC1"/>
    <property type="match status" value="1"/>
</dbReference>
<evidence type="ECO:0000256" key="2">
    <source>
        <dbReference type="RuleBase" id="RU004508"/>
    </source>
</evidence>
<dbReference type="GO" id="GO:0000271">
    <property type="term" value="P:polysaccharide biosynthetic process"/>
    <property type="evidence" value="ECO:0007669"/>
    <property type="project" value="TreeGrafter"/>
</dbReference>
<dbReference type="HOGENOM" id="CLU_033332_7_2_7"/>
<evidence type="ECO:0000313" key="4">
    <source>
        <dbReference type="Proteomes" id="UP000009047"/>
    </source>
</evidence>
<dbReference type="PANTHER" id="PTHR30244">
    <property type="entry name" value="TRANSAMINASE"/>
    <property type="match status" value="1"/>
</dbReference>
<dbReference type="eggNOG" id="COG0399">
    <property type="taxonomic scope" value="Bacteria"/>
</dbReference>
<dbReference type="AlphaFoldDB" id="E1QEP5"/>
<dbReference type="InterPro" id="IPR015424">
    <property type="entry name" value="PyrdxlP-dep_Trfase"/>
</dbReference>
<dbReference type="RefSeq" id="WP_013257486.1">
    <property type="nucleotide sequence ID" value="NC_014365.1"/>
</dbReference>
<comment type="similarity">
    <text evidence="1 2">Belongs to the DegT/DnrJ/EryC1 family.</text>
</comment>
<dbReference type="STRING" id="644282.Deba_0659"/>
<organism evidence="3 4">
    <name type="scientific">Desulfarculus baarsii (strain ATCC 33931 / DSM 2075 / LMG 7858 / VKM B-1802 / 2st14)</name>
    <dbReference type="NCBI Taxonomy" id="644282"/>
    <lineage>
        <taxon>Bacteria</taxon>
        <taxon>Pseudomonadati</taxon>
        <taxon>Thermodesulfobacteriota</taxon>
        <taxon>Desulfarculia</taxon>
        <taxon>Desulfarculales</taxon>
        <taxon>Desulfarculaceae</taxon>
        <taxon>Desulfarculus</taxon>
    </lineage>
</organism>
<dbReference type="GO" id="GO:0008483">
    <property type="term" value="F:transaminase activity"/>
    <property type="evidence" value="ECO:0007669"/>
    <property type="project" value="UniProtKB-KW"/>
</dbReference>
<evidence type="ECO:0000256" key="1">
    <source>
        <dbReference type="ARBA" id="ARBA00037999"/>
    </source>
</evidence>
<gene>
    <name evidence="3" type="ordered locus">Deba_0659</name>
</gene>
<evidence type="ECO:0000313" key="3">
    <source>
        <dbReference type="EMBL" id="ADK84031.1"/>
    </source>
</evidence>
<dbReference type="EMBL" id="CP002085">
    <property type="protein sequence ID" value="ADK84031.1"/>
    <property type="molecule type" value="Genomic_DNA"/>
</dbReference>
<dbReference type="KEGG" id="dbr:Deba_0659"/>
<dbReference type="PANTHER" id="PTHR30244:SF34">
    <property type="entry name" value="DTDP-4-AMINO-4,6-DIDEOXYGALACTOSE TRANSAMINASE"/>
    <property type="match status" value="1"/>
</dbReference>
<dbReference type="Gene3D" id="3.40.640.10">
    <property type="entry name" value="Type I PLP-dependent aspartate aminotransferase-like (Major domain)"/>
    <property type="match status" value="1"/>
</dbReference>
<sequence>MPGFEWLGREEKEAVVDVMDRGVLFRYEFAEKRGDAWRVRQFEEAFAAYAGAKHALAVTSGSAALKVALCALGVGPGDEVITQGFTFVATWEAILDCGAEPVFCEIDDTLCMDPADLEKKITPRTRCIVPVHMMGAPADIGRIKAVADAHGVPVLEDTAQAAGCFLNGRHMGTFGKVGTFSFDAVKTLTTGEGGMVITDDADLWRRASEYHDHGHDHRPVGRGNEGRNFFGFNFRMMELQGAIGLAQLAKMPAMVQTYQKHKNAMLEALGQVPGLSPRRVADRSGDAATFVSWFLPDAQAAARFNKSLADSGCGAVPWGVNTWHSYPNWEQLHAGATPIASGWPFKRPGGADLRFGPADLPNTKELLGRCLSWQIMLNWDDAKIEAMRQAVAKAAKEL</sequence>
<protein>
    <submittedName>
        <fullName evidence="3">DegT/DnrJ/EryC1/StrS aminotransferase</fullName>
    </submittedName>
</protein>
<dbReference type="GO" id="GO:0030170">
    <property type="term" value="F:pyridoxal phosphate binding"/>
    <property type="evidence" value="ECO:0007669"/>
    <property type="project" value="TreeGrafter"/>
</dbReference>
<dbReference type="CDD" id="cd00616">
    <property type="entry name" value="AHBA_syn"/>
    <property type="match status" value="1"/>
</dbReference>
<reference evidence="3 4" key="1">
    <citation type="journal article" date="2010" name="Stand. Genomic Sci.">
        <title>Complete genome sequence of Desulfarculus baarsii type strain (2st14).</title>
        <authorList>
            <person name="Sun H."/>
            <person name="Spring S."/>
            <person name="Lapidus A."/>
            <person name="Davenport K."/>
            <person name="Del Rio T.G."/>
            <person name="Tice H."/>
            <person name="Nolan M."/>
            <person name="Copeland A."/>
            <person name="Cheng J.F."/>
            <person name="Lucas S."/>
            <person name="Tapia R."/>
            <person name="Goodwin L."/>
            <person name="Pitluck S."/>
            <person name="Ivanova N."/>
            <person name="Pagani I."/>
            <person name="Mavromatis K."/>
            <person name="Ovchinnikova G."/>
            <person name="Pati A."/>
            <person name="Chen A."/>
            <person name="Palaniappan K."/>
            <person name="Hauser L."/>
            <person name="Chang Y.J."/>
            <person name="Jeffries C.D."/>
            <person name="Detter J.C."/>
            <person name="Han C."/>
            <person name="Rohde M."/>
            <person name="Brambilla E."/>
            <person name="Goker M."/>
            <person name="Woyke T."/>
            <person name="Bristow J."/>
            <person name="Eisen J.A."/>
            <person name="Markowitz V."/>
            <person name="Hugenholtz P."/>
            <person name="Kyrpides N.C."/>
            <person name="Klenk H.P."/>
            <person name="Land M."/>
        </authorList>
    </citation>
    <scope>NUCLEOTIDE SEQUENCE [LARGE SCALE GENOMIC DNA]</scope>
    <source>
        <strain evidence="4">ATCC 33931 / DSM 2075 / LMG 7858 / VKM B-1802 / 2st14</strain>
    </source>
</reference>
<dbReference type="InterPro" id="IPR015421">
    <property type="entry name" value="PyrdxlP-dep_Trfase_major"/>
</dbReference>
<dbReference type="InterPro" id="IPR000653">
    <property type="entry name" value="DegT/StrS_aminotransferase"/>
</dbReference>
<dbReference type="InterPro" id="IPR015422">
    <property type="entry name" value="PyrdxlP-dep_Trfase_small"/>
</dbReference>
<dbReference type="OrthoDB" id="9771070at2"/>
<keyword evidence="2" id="KW-0663">Pyridoxal phosphate</keyword>
<keyword evidence="4" id="KW-1185">Reference proteome</keyword>